<organism evidence="2 3">
    <name type="scientific">Ajellomyces capsulatus</name>
    <name type="common">Darling's disease fungus</name>
    <name type="synonym">Histoplasma capsulatum</name>
    <dbReference type="NCBI Taxonomy" id="5037"/>
    <lineage>
        <taxon>Eukaryota</taxon>
        <taxon>Fungi</taxon>
        <taxon>Dikarya</taxon>
        <taxon>Ascomycota</taxon>
        <taxon>Pezizomycotina</taxon>
        <taxon>Eurotiomycetes</taxon>
        <taxon>Eurotiomycetidae</taxon>
        <taxon>Onygenales</taxon>
        <taxon>Ajellomycetaceae</taxon>
        <taxon>Histoplasma</taxon>
    </lineage>
</organism>
<accession>A0A8A1M3E7</accession>
<feature type="region of interest" description="Disordered" evidence="1">
    <location>
        <begin position="66"/>
        <end position="95"/>
    </location>
</feature>
<dbReference type="Proteomes" id="UP000663671">
    <property type="component" value="Chromosome 4"/>
</dbReference>
<evidence type="ECO:0000256" key="1">
    <source>
        <dbReference type="SAM" id="MobiDB-lite"/>
    </source>
</evidence>
<dbReference type="EMBL" id="CP069110">
    <property type="protein sequence ID" value="QSS61036.1"/>
    <property type="molecule type" value="Genomic_DNA"/>
</dbReference>
<name>A0A8A1M3E7_AJECA</name>
<gene>
    <name evidence="2" type="ORF">I7I51_05844</name>
</gene>
<evidence type="ECO:0000313" key="2">
    <source>
        <dbReference type="EMBL" id="QSS61036.1"/>
    </source>
</evidence>
<reference evidence="2" key="1">
    <citation type="submission" date="2021-01" db="EMBL/GenBank/DDBJ databases">
        <title>Chromosome-level genome assembly of a human fungal pathogen reveals clustering of transcriptionally co-regulated genes.</title>
        <authorList>
            <person name="Voorhies M."/>
            <person name="Cohen S."/>
            <person name="Shea T.P."/>
            <person name="Petrus S."/>
            <person name="Munoz J.F."/>
            <person name="Poplawski S."/>
            <person name="Goldman W.E."/>
            <person name="Michael T."/>
            <person name="Cuomo C.A."/>
            <person name="Sil A."/>
            <person name="Beyhan S."/>
        </authorList>
    </citation>
    <scope>NUCLEOTIDE SEQUENCE</scope>
    <source>
        <strain evidence="2">WU24</strain>
    </source>
</reference>
<dbReference type="VEuPathDB" id="FungiDB:I7I51_05844"/>
<feature type="compositionally biased region" description="Basic and acidic residues" evidence="1">
    <location>
        <begin position="84"/>
        <end position="95"/>
    </location>
</feature>
<evidence type="ECO:0000313" key="3">
    <source>
        <dbReference type="Proteomes" id="UP000663671"/>
    </source>
</evidence>
<sequence length="129" mass="14173">MPASSIIIHVGAMSIHPCTLMTGSGGDLPPPFFKEEAAEVKFCSNAQISKKVNMLAEVQCNSTPLASLTIPPPAPSPRPANLRQSDDAKCTTSQQEKKYRSIWYYSRCRGSEFGDRVPAHSEGFEKQTW</sequence>
<proteinExistence type="predicted"/>
<dbReference type="AlphaFoldDB" id="A0A8A1M3E7"/>
<protein>
    <submittedName>
        <fullName evidence="2">Uncharacterized protein</fullName>
    </submittedName>
</protein>